<reference evidence="2" key="1">
    <citation type="journal article" date="2013" name="Nature">
        <title>Draft genome of the wheat A-genome progenitor Triticum urartu.</title>
        <authorList>
            <person name="Ling H.Q."/>
            <person name="Zhao S."/>
            <person name="Liu D."/>
            <person name="Wang J."/>
            <person name="Sun H."/>
            <person name="Zhang C."/>
            <person name="Fan H."/>
            <person name="Li D."/>
            <person name="Dong L."/>
            <person name="Tao Y."/>
            <person name="Gao C."/>
            <person name="Wu H."/>
            <person name="Li Y."/>
            <person name="Cui Y."/>
            <person name="Guo X."/>
            <person name="Zheng S."/>
            <person name="Wang B."/>
            <person name="Yu K."/>
            <person name="Liang Q."/>
            <person name="Yang W."/>
            <person name="Lou X."/>
            <person name="Chen J."/>
            <person name="Feng M."/>
            <person name="Jian J."/>
            <person name="Zhang X."/>
            <person name="Luo G."/>
            <person name="Jiang Y."/>
            <person name="Liu J."/>
            <person name="Wang Z."/>
            <person name="Sha Y."/>
            <person name="Zhang B."/>
            <person name="Wu H."/>
            <person name="Tang D."/>
            <person name="Shen Q."/>
            <person name="Xue P."/>
            <person name="Zou S."/>
            <person name="Wang X."/>
            <person name="Liu X."/>
            <person name="Wang F."/>
            <person name="Yang Y."/>
            <person name="An X."/>
            <person name="Dong Z."/>
            <person name="Zhang K."/>
            <person name="Zhang X."/>
            <person name="Luo M.C."/>
            <person name="Dvorak J."/>
            <person name="Tong Y."/>
            <person name="Wang J."/>
            <person name="Yang H."/>
            <person name="Li Z."/>
            <person name="Wang D."/>
            <person name="Zhang A."/>
            <person name="Wang J."/>
        </authorList>
    </citation>
    <scope>NUCLEOTIDE SEQUENCE</scope>
    <source>
        <strain evidence="2">cv. G1812</strain>
    </source>
</reference>
<protein>
    <submittedName>
        <fullName evidence="1">Uncharacterized protein</fullName>
    </submittedName>
</protein>
<dbReference type="PROSITE" id="PS51257">
    <property type="entry name" value="PROKAR_LIPOPROTEIN"/>
    <property type="match status" value="1"/>
</dbReference>
<evidence type="ECO:0000313" key="1">
    <source>
        <dbReference type="EnsemblPlants" id="TuG1812G0400003985.01.T01"/>
    </source>
</evidence>
<dbReference type="AlphaFoldDB" id="A0A8R7UBZ3"/>
<organism evidence="1 2">
    <name type="scientific">Triticum urartu</name>
    <name type="common">Red wild einkorn</name>
    <name type="synonym">Crithodium urartu</name>
    <dbReference type="NCBI Taxonomy" id="4572"/>
    <lineage>
        <taxon>Eukaryota</taxon>
        <taxon>Viridiplantae</taxon>
        <taxon>Streptophyta</taxon>
        <taxon>Embryophyta</taxon>
        <taxon>Tracheophyta</taxon>
        <taxon>Spermatophyta</taxon>
        <taxon>Magnoliopsida</taxon>
        <taxon>Liliopsida</taxon>
        <taxon>Poales</taxon>
        <taxon>Poaceae</taxon>
        <taxon>BOP clade</taxon>
        <taxon>Pooideae</taxon>
        <taxon>Triticodae</taxon>
        <taxon>Triticeae</taxon>
        <taxon>Triticinae</taxon>
        <taxon>Triticum</taxon>
    </lineage>
</organism>
<dbReference type="Gramene" id="TuG1812G0400003985.01.T01">
    <property type="protein sequence ID" value="TuG1812G0400003985.01.T01"/>
    <property type="gene ID" value="TuG1812G0400003985.01"/>
</dbReference>
<dbReference type="EnsemblPlants" id="TuG1812G0400003985.01.T01">
    <property type="protein sequence ID" value="TuG1812G0400003985.01.T01"/>
    <property type="gene ID" value="TuG1812G0400003985.01"/>
</dbReference>
<accession>A0A8R7UBZ3</accession>
<proteinExistence type="predicted"/>
<dbReference type="Proteomes" id="UP000015106">
    <property type="component" value="Chromosome 4"/>
</dbReference>
<reference evidence="1" key="3">
    <citation type="submission" date="2022-06" db="UniProtKB">
        <authorList>
            <consortium name="EnsemblPlants"/>
        </authorList>
    </citation>
    <scope>IDENTIFICATION</scope>
</reference>
<sequence>MIWRRIHPLSSVASSCHGGGWSDGDARGSGFCRWVRSILAAADQVELRHPLAAGVPHHVVAPSGRMTAVYFLPAKERPGRQMHLLSRVRSGSKLLRWSCRPKWRVPGNGESTSRKKMLWTGLQFLVLV</sequence>
<reference evidence="1" key="2">
    <citation type="submission" date="2018-03" db="EMBL/GenBank/DDBJ databases">
        <title>The Triticum urartu genome reveals the dynamic nature of wheat genome evolution.</title>
        <authorList>
            <person name="Ling H."/>
            <person name="Ma B."/>
            <person name="Shi X."/>
            <person name="Liu H."/>
            <person name="Dong L."/>
            <person name="Sun H."/>
            <person name="Cao Y."/>
            <person name="Gao Q."/>
            <person name="Zheng S."/>
            <person name="Li Y."/>
            <person name="Yu Y."/>
            <person name="Du H."/>
            <person name="Qi M."/>
            <person name="Li Y."/>
            <person name="Yu H."/>
            <person name="Cui Y."/>
            <person name="Wang N."/>
            <person name="Chen C."/>
            <person name="Wu H."/>
            <person name="Zhao Y."/>
            <person name="Zhang J."/>
            <person name="Li Y."/>
            <person name="Zhou W."/>
            <person name="Zhang B."/>
            <person name="Hu W."/>
            <person name="Eijk M."/>
            <person name="Tang J."/>
            <person name="Witsenboer H."/>
            <person name="Zhao S."/>
            <person name="Li Z."/>
            <person name="Zhang A."/>
            <person name="Wang D."/>
            <person name="Liang C."/>
        </authorList>
    </citation>
    <scope>NUCLEOTIDE SEQUENCE [LARGE SCALE GENOMIC DNA]</scope>
    <source>
        <strain evidence="1">cv. G1812</strain>
    </source>
</reference>
<keyword evidence="2" id="KW-1185">Reference proteome</keyword>
<name>A0A8R7UBZ3_TRIUA</name>
<evidence type="ECO:0000313" key="2">
    <source>
        <dbReference type="Proteomes" id="UP000015106"/>
    </source>
</evidence>